<dbReference type="Proteomes" id="UP000276443">
    <property type="component" value="Unassembled WGS sequence"/>
</dbReference>
<dbReference type="EMBL" id="RKRF01000009">
    <property type="protein sequence ID" value="RPF53335.1"/>
    <property type="molecule type" value="Genomic_DNA"/>
</dbReference>
<feature type="transmembrane region" description="Helical" evidence="1">
    <location>
        <begin position="6"/>
        <end position="27"/>
    </location>
</feature>
<feature type="transmembrane region" description="Helical" evidence="1">
    <location>
        <begin position="132"/>
        <end position="149"/>
    </location>
</feature>
<accession>A0A3N5C587</accession>
<reference evidence="2 3" key="1">
    <citation type="submission" date="2018-11" db="EMBL/GenBank/DDBJ databases">
        <title>Genomic Encyclopedia of Type Strains, Phase IV (KMG-IV): sequencing the most valuable type-strain genomes for metagenomic binning, comparative biology and taxonomic classification.</title>
        <authorList>
            <person name="Goeker M."/>
        </authorList>
    </citation>
    <scope>NUCLEOTIDE SEQUENCE [LARGE SCALE GENOMIC DNA]</scope>
    <source>
        <strain evidence="2 3">DSM 18090</strain>
    </source>
</reference>
<comment type="caution">
    <text evidence="2">The sequence shown here is derived from an EMBL/GenBank/DDBJ whole genome shotgun (WGS) entry which is preliminary data.</text>
</comment>
<gene>
    <name evidence="2" type="ORF">EDC24_1833</name>
</gene>
<feature type="transmembrane region" description="Helical" evidence="1">
    <location>
        <begin position="48"/>
        <end position="68"/>
    </location>
</feature>
<dbReference type="InterPro" id="IPR018729">
    <property type="entry name" value="DUF2269_transmembrane"/>
</dbReference>
<dbReference type="Pfam" id="PF10027">
    <property type="entry name" value="DUF2269"/>
    <property type="match status" value="1"/>
</dbReference>
<dbReference type="RefSeq" id="WP_124221806.1">
    <property type="nucleotide sequence ID" value="NZ_RKRF01000009.1"/>
</dbReference>
<proteinExistence type="predicted"/>
<name>A0A3N5C587_9BACI</name>
<dbReference type="OrthoDB" id="69600at2"/>
<keyword evidence="1" id="KW-0812">Transmembrane</keyword>
<dbReference type="AlphaFoldDB" id="A0A3N5C587"/>
<protein>
    <submittedName>
        <fullName evidence="2">Putative integral membrane protein DUF2269</fullName>
    </submittedName>
</protein>
<evidence type="ECO:0000256" key="1">
    <source>
        <dbReference type="SAM" id="Phobius"/>
    </source>
</evidence>
<sequence length="154" mass="17191">MYQTLVLVHVLSAILGVGPTFFGHVLFRKEQSLAELRNSLMMFKRLEIFPKIGGTLAVITGLILYYMGSWGTFVQLWLLGTLILYIAIQILMIGFVGPLSKKLGTYLSDPTTSKLDALPAKYQKTFSKINKIFWTVSTMGVLIFVLMILKPAGL</sequence>
<evidence type="ECO:0000313" key="3">
    <source>
        <dbReference type="Proteomes" id="UP000276443"/>
    </source>
</evidence>
<keyword evidence="1" id="KW-1133">Transmembrane helix</keyword>
<keyword evidence="3" id="KW-1185">Reference proteome</keyword>
<organism evidence="2 3">
    <name type="scientific">Aquisalibacillus elongatus</name>
    <dbReference type="NCBI Taxonomy" id="485577"/>
    <lineage>
        <taxon>Bacteria</taxon>
        <taxon>Bacillati</taxon>
        <taxon>Bacillota</taxon>
        <taxon>Bacilli</taxon>
        <taxon>Bacillales</taxon>
        <taxon>Bacillaceae</taxon>
        <taxon>Aquisalibacillus</taxon>
    </lineage>
</organism>
<keyword evidence="1" id="KW-0472">Membrane</keyword>
<evidence type="ECO:0000313" key="2">
    <source>
        <dbReference type="EMBL" id="RPF53335.1"/>
    </source>
</evidence>
<feature type="transmembrane region" description="Helical" evidence="1">
    <location>
        <begin position="74"/>
        <end position="96"/>
    </location>
</feature>